<feature type="transmembrane region" description="Helical" evidence="1">
    <location>
        <begin position="20"/>
        <end position="40"/>
    </location>
</feature>
<keyword evidence="1" id="KW-1133">Transmembrane helix</keyword>
<evidence type="ECO:0000313" key="2">
    <source>
        <dbReference type="EMBL" id="RKT74959.1"/>
    </source>
</evidence>
<dbReference type="InterPro" id="IPR049713">
    <property type="entry name" value="Pr6Pr-like"/>
</dbReference>
<protein>
    <recommendedName>
        <fullName evidence="4">FAR-17a/AIG1-like protein</fullName>
    </recommendedName>
</protein>
<dbReference type="RefSeq" id="WP_246030131.1">
    <property type="nucleotide sequence ID" value="NZ_JBIUBA010000026.1"/>
</dbReference>
<evidence type="ECO:0000256" key="1">
    <source>
        <dbReference type="SAM" id="Phobius"/>
    </source>
</evidence>
<feature type="transmembrane region" description="Helical" evidence="1">
    <location>
        <begin position="60"/>
        <end position="81"/>
    </location>
</feature>
<comment type="caution">
    <text evidence="2">The sequence shown here is derived from an EMBL/GenBank/DDBJ whole genome shotgun (WGS) entry which is preliminary data.</text>
</comment>
<feature type="transmembrane region" description="Helical" evidence="1">
    <location>
        <begin position="160"/>
        <end position="179"/>
    </location>
</feature>
<keyword evidence="3" id="KW-1185">Reference proteome</keyword>
<evidence type="ECO:0000313" key="3">
    <source>
        <dbReference type="Proteomes" id="UP000272729"/>
    </source>
</evidence>
<evidence type="ECO:0008006" key="4">
    <source>
        <dbReference type="Google" id="ProtNLM"/>
    </source>
</evidence>
<feature type="transmembrane region" description="Helical" evidence="1">
    <location>
        <begin position="126"/>
        <end position="148"/>
    </location>
</feature>
<keyword evidence="1" id="KW-0472">Membrane</keyword>
<dbReference type="Proteomes" id="UP000272729">
    <property type="component" value="Unassembled WGS sequence"/>
</dbReference>
<proteinExistence type="predicted"/>
<keyword evidence="1" id="KW-0812">Transmembrane</keyword>
<dbReference type="NCBIfam" id="NF038065">
    <property type="entry name" value="Pr6Pr"/>
    <property type="match status" value="1"/>
</dbReference>
<name>A0A495XMU9_9PSEU</name>
<feature type="transmembrane region" description="Helical" evidence="1">
    <location>
        <begin position="199"/>
        <end position="219"/>
    </location>
</feature>
<accession>A0A495XMU9</accession>
<feature type="transmembrane region" description="Helical" evidence="1">
    <location>
        <begin position="101"/>
        <end position="120"/>
    </location>
</feature>
<sequence length="229" mass="25136">MATATGVRSGSRAVLVARWWWAAIAVVVAGALLIDLYLLFTGGADANSGKTQESVGLGVRLWRLFSFFTIESNLFVLVLAVAESRRPGVEGRGWRVVRLDALLGIVITGLVFAIVLAPQVHLTGGALVATIGFHYVSPWATLAAWLVLGPRPRMDWRTVATAFVWPVLWLVYIFAQGQFTRWYPYPFLDVTKIGLGPALRNAGFVLLLGVVLALLFRLLDRRLPALLRP</sequence>
<gene>
    <name evidence="2" type="ORF">DFJ66_8334</name>
</gene>
<reference evidence="2 3" key="1">
    <citation type="submission" date="2018-10" db="EMBL/GenBank/DDBJ databases">
        <title>Sequencing the genomes of 1000 actinobacteria strains.</title>
        <authorList>
            <person name="Klenk H.-P."/>
        </authorList>
    </citation>
    <scope>NUCLEOTIDE SEQUENCE [LARGE SCALE GENOMIC DNA]</scope>
    <source>
        <strain evidence="2 3">DSM 43911</strain>
    </source>
</reference>
<organism evidence="2 3">
    <name type="scientific">Saccharothrix variisporea</name>
    <dbReference type="NCBI Taxonomy" id="543527"/>
    <lineage>
        <taxon>Bacteria</taxon>
        <taxon>Bacillati</taxon>
        <taxon>Actinomycetota</taxon>
        <taxon>Actinomycetes</taxon>
        <taxon>Pseudonocardiales</taxon>
        <taxon>Pseudonocardiaceae</taxon>
        <taxon>Saccharothrix</taxon>
    </lineage>
</organism>
<dbReference type="EMBL" id="RBXR01000001">
    <property type="protein sequence ID" value="RKT74959.1"/>
    <property type="molecule type" value="Genomic_DNA"/>
</dbReference>
<dbReference type="AlphaFoldDB" id="A0A495XMU9"/>